<protein>
    <recommendedName>
        <fullName evidence="8">Mitochondrial substrate carrier family protein</fullName>
    </recommendedName>
</protein>
<organism evidence="6 7">
    <name type="scientific">Actinidia rufa</name>
    <dbReference type="NCBI Taxonomy" id="165716"/>
    <lineage>
        <taxon>Eukaryota</taxon>
        <taxon>Viridiplantae</taxon>
        <taxon>Streptophyta</taxon>
        <taxon>Embryophyta</taxon>
        <taxon>Tracheophyta</taxon>
        <taxon>Spermatophyta</taxon>
        <taxon>Magnoliopsida</taxon>
        <taxon>eudicotyledons</taxon>
        <taxon>Gunneridae</taxon>
        <taxon>Pentapetalae</taxon>
        <taxon>asterids</taxon>
        <taxon>Ericales</taxon>
        <taxon>Actinidiaceae</taxon>
        <taxon>Actinidia</taxon>
    </lineage>
</organism>
<dbReference type="GO" id="GO:0016020">
    <property type="term" value="C:membrane"/>
    <property type="evidence" value="ECO:0007669"/>
    <property type="project" value="UniProtKB-SubCell"/>
</dbReference>
<gene>
    <name evidence="6" type="ORF">Acr_10g0005840</name>
</gene>
<evidence type="ECO:0000313" key="7">
    <source>
        <dbReference type="Proteomes" id="UP000585474"/>
    </source>
</evidence>
<keyword evidence="2" id="KW-0813">Transport</keyword>
<dbReference type="EMBL" id="BJWL01000010">
    <property type="protein sequence ID" value="GFY95199.1"/>
    <property type="molecule type" value="Genomic_DNA"/>
</dbReference>
<comment type="subcellular location">
    <subcellularLocation>
        <location evidence="1">Membrane</location>
        <topology evidence="1">Multi-pass membrane protein</topology>
    </subcellularLocation>
</comment>
<keyword evidence="7" id="KW-1185">Reference proteome</keyword>
<dbReference type="PRINTS" id="PR00926">
    <property type="entry name" value="MITOCARRIER"/>
</dbReference>
<dbReference type="SUPFAM" id="SSF103506">
    <property type="entry name" value="Mitochondrial carrier"/>
    <property type="match status" value="1"/>
</dbReference>
<evidence type="ECO:0000313" key="6">
    <source>
        <dbReference type="EMBL" id="GFY95199.1"/>
    </source>
</evidence>
<accession>A0A7J0FAF9</accession>
<dbReference type="GO" id="GO:0055085">
    <property type="term" value="P:transmembrane transport"/>
    <property type="evidence" value="ECO:0007669"/>
    <property type="project" value="InterPro"/>
</dbReference>
<keyword evidence="3" id="KW-0812">Transmembrane</keyword>
<reference evidence="6 7" key="1">
    <citation type="submission" date="2019-07" db="EMBL/GenBank/DDBJ databases">
        <title>De Novo Assembly of kiwifruit Actinidia rufa.</title>
        <authorList>
            <person name="Sugita-Konishi S."/>
            <person name="Sato K."/>
            <person name="Mori E."/>
            <person name="Abe Y."/>
            <person name="Kisaki G."/>
            <person name="Hamano K."/>
            <person name="Suezawa K."/>
            <person name="Otani M."/>
            <person name="Fukuda T."/>
            <person name="Manabe T."/>
            <person name="Gomi K."/>
            <person name="Tabuchi M."/>
            <person name="Akimitsu K."/>
            <person name="Kataoka I."/>
        </authorList>
    </citation>
    <scope>NUCLEOTIDE SEQUENCE [LARGE SCALE GENOMIC DNA]</scope>
    <source>
        <strain evidence="7">cv. Fuchu</strain>
    </source>
</reference>
<dbReference type="Pfam" id="PF00153">
    <property type="entry name" value="Mito_carr"/>
    <property type="match status" value="1"/>
</dbReference>
<proteinExistence type="predicted"/>
<evidence type="ECO:0000256" key="5">
    <source>
        <dbReference type="ARBA" id="ARBA00023136"/>
    </source>
</evidence>
<evidence type="ECO:0000256" key="3">
    <source>
        <dbReference type="ARBA" id="ARBA00022692"/>
    </source>
</evidence>
<comment type="caution">
    <text evidence="6">The sequence shown here is derived from an EMBL/GenBank/DDBJ whole genome shotgun (WGS) entry which is preliminary data.</text>
</comment>
<dbReference type="OrthoDB" id="270584at2759"/>
<evidence type="ECO:0000256" key="1">
    <source>
        <dbReference type="ARBA" id="ARBA00004141"/>
    </source>
</evidence>
<dbReference type="AlphaFoldDB" id="A0A7J0FAF9"/>
<evidence type="ECO:0000256" key="4">
    <source>
        <dbReference type="ARBA" id="ARBA00022737"/>
    </source>
</evidence>
<dbReference type="InterPro" id="IPR018108">
    <property type="entry name" value="MCP_transmembrane"/>
</dbReference>
<dbReference type="InterPro" id="IPR002067">
    <property type="entry name" value="MCP"/>
</dbReference>
<keyword evidence="4" id="KW-0677">Repeat</keyword>
<dbReference type="Gene3D" id="1.50.40.10">
    <property type="entry name" value="Mitochondrial carrier domain"/>
    <property type="match status" value="1"/>
</dbReference>
<keyword evidence="5" id="KW-0472">Membrane</keyword>
<dbReference type="Proteomes" id="UP000585474">
    <property type="component" value="Unassembled WGS sequence"/>
</dbReference>
<name>A0A7J0FAF9_9ERIC</name>
<evidence type="ECO:0000256" key="2">
    <source>
        <dbReference type="ARBA" id="ARBA00022448"/>
    </source>
</evidence>
<dbReference type="InterPro" id="IPR023395">
    <property type="entry name" value="MCP_dom_sf"/>
</dbReference>
<evidence type="ECO:0008006" key="8">
    <source>
        <dbReference type="Google" id="ProtNLM"/>
    </source>
</evidence>
<sequence>MGSSQGSALSTNVAEFVDKSSADREVSYVDCLPVYVKELIAGGVAGAFAKTTVAPLERIKILLQGERPFIDGEWRAVRVDHDAIIGRPSTKGDPTDIGVIVGECHMENVMQMQEMWWRWGLKVMPSSEWKAKRRTNGELTEIDNVSTGEGKVPSLSHPYSEWRGGPYRDEMNYLGERHHEA</sequence>